<comment type="similarity">
    <text evidence="7">Belongs to the binding-protein-dependent transport system permease family.</text>
</comment>
<proteinExistence type="inferred from homology"/>
<dbReference type="Pfam" id="PF19300">
    <property type="entry name" value="BPD_transp_1_N"/>
    <property type="match status" value="1"/>
</dbReference>
<feature type="domain" description="ABC transmembrane type-1" evidence="8">
    <location>
        <begin position="94"/>
        <end position="291"/>
    </location>
</feature>
<gene>
    <name evidence="9" type="ORF">JOE21_002503</name>
</gene>
<sequence>MWRYIGKRIGLMLLSLWLISTLTFWLMHAIPGDPFTSDRNLPEQTLANLEAQYGLDKPKPVQYLIYMGNLLKLDFGISINHMGRSVNDMLADGFPVSAQLGAQALILATCAGIVMGTVAALRQNRLPDYTLMVLAVLGISIPNFVIAPLLQKYLGLEWDWLPIAGWGSFDQTILPAMALAFTPLALVTRLMRSSMLDVISQDYIRTARSKGLPPWRVITRHTLRNAIIPVLTILGPLTAGILTGSFVIEQIFSIPGIGAYFVESIANRDYPMIMGTTIFYSAFLVGMNFLVDLTYGLVDPRIKIGAKEGA</sequence>
<dbReference type="PANTHER" id="PTHR43163:SF6">
    <property type="entry name" value="DIPEPTIDE TRANSPORT SYSTEM PERMEASE PROTEIN DPPB-RELATED"/>
    <property type="match status" value="1"/>
</dbReference>
<keyword evidence="4 7" id="KW-0812">Transmembrane</keyword>
<dbReference type="PANTHER" id="PTHR43163">
    <property type="entry name" value="DIPEPTIDE TRANSPORT SYSTEM PERMEASE PROTEIN DPPB-RELATED"/>
    <property type="match status" value="1"/>
</dbReference>
<evidence type="ECO:0000256" key="2">
    <source>
        <dbReference type="ARBA" id="ARBA00022448"/>
    </source>
</evidence>
<dbReference type="InterPro" id="IPR035906">
    <property type="entry name" value="MetI-like_sf"/>
</dbReference>
<keyword evidence="5 7" id="KW-1133">Transmembrane helix</keyword>
<name>A0ABU1INY1_9BACL</name>
<evidence type="ECO:0000313" key="10">
    <source>
        <dbReference type="Proteomes" id="UP001185012"/>
    </source>
</evidence>
<comment type="subcellular location">
    <subcellularLocation>
        <location evidence="1 7">Cell membrane</location>
        <topology evidence="1 7">Multi-pass membrane protein</topology>
    </subcellularLocation>
</comment>
<feature type="transmembrane region" description="Helical" evidence="7">
    <location>
        <begin position="173"/>
        <end position="191"/>
    </location>
</feature>
<evidence type="ECO:0000256" key="6">
    <source>
        <dbReference type="ARBA" id="ARBA00023136"/>
    </source>
</evidence>
<keyword evidence="2 7" id="KW-0813">Transport</keyword>
<evidence type="ECO:0000259" key="8">
    <source>
        <dbReference type="PROSITE" id="PS50928"/>
    </source>
</evidence>
<dbReference type="RefSeq" id="WP_309866450.1">
    <property type="nucleotide sequence ID" value="NZ_JAVDQG010000005.1"/>
</dbReference>
<evidence type="ECO:0000256" key="1">
    <source>
        <dbReference type="ARBA" id="ARBA00004651"/>
    </source>
</evidence>
<comment type="caution">
    <text evidence="9">The sequence shown here is derived from an EMBL/GenBank/DDBJ whole genome shotgun (WGS) entry which is preliminary data.</text>
</comment>
<evidence type="ECO:0000256" key="7">
    <source>
        <dbReference type="RuleBase" id="RU363032"/>
    </source>
</evidence>
<reference evidence="9 10" key="1">
    <citation type="submission" date="2023-07" db="EMBL/GenBank/DDBJ databases">
        <title>Genomic Encyclopedia of Type Strains, Phase IV (KMG-IV): sequencing the most valuable type-strain genomes for metagenomic binning, comparative biology and taxonomic classification.</title>
        <authorList>
            <person name="Goeker M."/>
        </authorList>
    </citation>
    <scope>NUCLEOTIDE SEQUENCE [LARGE SCALE GENOMIC DNA]</scope>
    <source>
        <strain evidence="9 10">DSM 45903</strain>
    </source>
</reference>
<keyword evidence="6 7" id="KW-0472">Membrane</keyword>
<feature type="transmembrane region" description="Helical" evidence="7">
    <location>
        <begin position="278"/>
        <end position="298"/>
    </location>
</feature>
<dbReference type="InterPro" id="IPR000515">
    <property type="entry name" value="MetI-like"/>
</dbReference>
<accession>A0ABU1INY1</accession>
<evidence type="ECO:0000256" key="3">
    <source>
        <dbReference type="ARBA" id="ARBA00022475"/>
    </source>
</evidence>
<dbReference type="Gene3D" id="1.10.3720.10">
    <property type="entry name" value="MetI-like"/>
    <property type="match status" value="1"/>
</dbReference>
<dbReference type="InterPro" id="IPR045621">
    <property type="entry name" value="BPD_transp_1_N"/>
</dbReference>
<evidence type="ECO:0000313" key="9">
    <source>
        <dbReference type="EMBL" id="MDR6226496.1"/>
    </source>
</evidence>
<feature type="transmembrane region" description="Helical" evidence="7">
    <location>
        <begin position="100"/>
        <end position="121"/>
    </location>
</feature>
<feature type="transmembrane region" description="Helical" evidence="7">
    <location>
        <begin position="133"/>
        <end position="153"/>
    </location>
</feature>
<dbReference type="EMBL" id="JAVDQG010000005">
    <property type="protein sequence ID" value="MDR6226496.1"/>
    <property type="molecule type" value="Genomic_DNA"/>
</dbReference>
<dbReference type="PROSITE" id="PS50928">
    <property type="entry name" value="ABC_TM1"/>
    <property type="match status" value="1"/>
</dbReference>
<keyword evidence="3" id="KW-1003">Cell membrane</keyword>
<evidence type="ECO:0000256" key="4">
    <source>
        <dbReference type="ARBA" id="ARBA00022692"/>
    </source>
</evidence>
<evidence type="ECO:0000256" key="5">
    <source>
        <dbReference type="ARBA" id="ARBA00022989"/>
    </source>
</evidence>
<dbReference type="SUPFAM" id="SSF161098">
    <property type="entry name" value="MetI-like"/>
    <property type="match status" value="1"/>
</dbReference>
<dbReference type="CDD" id="cd06261">
    <property type="entry name" value="TM_PBP2"/>
    <property type="match status" value="1"/>
</dbReference>
<dbReference type="Proteomes" id="UP001185012">
    <property type="component" value="Unassembled WGS sequence"/>
</dbReference>
<dbReference type="Pfam" id="PF00528">
    <property type="entry name" value="BPD_transp_1"/>
    <property type="match status" value="1"/>
</dbReference>
<keyword evidence="10" id="KW-1185">Reference proteome</keyword>
<feature type="transmembrane region" description="Helical" evidence="7">
    <location>
        <begin position="226"/>
        <end position="248"/>
    </location>
</feature>
<organism evidence="9 10">
    <name type="scientific">Desmospora profundinema</name>
    <dbReference type="NCBI Taxonomy" id="1571184"/>
    <lineage>
        <taxon>Bacteria</taxon>
        <taxon>Bacillati</taxon>
        <taxon>Bacillota</taxon>
        <taxon>Bacilli</taxon>
        <taxon>Bacillales</taxon>
        <taxon>Thermoactinomycetaceae</taxon>
        <taxon>Desmospora</taxon>
    </lineage>
</organism>
<protein>
    <submittedName>
        <fullName evidence="9">ABC-type dipeptide/oligopeptide/nickel transport system permease component</fullName>
    </submittedName>
</protein>